<keyword evidence="5 6" id="KW-0472">Membrane</keyword>
<evidence type="ECO:0000256" key="5">
    <source>
        <dbReference type="ARBA" id="ARBA00023136"/>
    </source>
</evidence>
<gene>
    <name evidence="7" type="ORF">TeGR_g7105</name>
</gene>
<feature type="non-terminal residue" evidence="7">
    <location>
        <position position="788"/>
    </location>
</feature>
<organism evidence="7 8">
    <name type="scientific">Tetraparma gracilis</name>
    <dbReference type="NCBI Taxonomy" id="2962635"/>
    <lineage>
        <taxon>Eukaryota</taxon>
        <taxon>Sar</taxon>
        <taxon>Stramenopiles</taxon>
        <taxon>Ochrophyta</taxon>
        <taxon>Bolidophyceae</taxon>
        <taxon>Parmales</taxon>
        <taxon>Triparmaceae</taxon>
        <taxon>Tetraparma</taxon>
    </lineage>
</organism>
<evidence type="ECO:0000256" key="4">
    <source>
        <dbReference type="ARBA" id="ARBA00022989"/>
    </source>
</evidence>
<comment type="caution">
    <text evidence="7">The sequence shown here is derived from an EMBL/GenBank/DDBJ whole genome shotgun (WGS) entry which is preliminary data.</text>
</comment>
<evidence type="ECO:0000313" key="8">
    <source>
        <dbReference type="Proteomes" id="UP001165060"/>
    </source>
</evidence>
<protein>
    <recommendedName>
        <fullName evidence="9">START domain-containing protein</fullName>
    </recommendedName>
</protein>
<dbReference type="Proteomes" id="UP001165060">
    <property type="component" value="Unassembled WGS sequence"/>
</dbReference>
<name>A0ABQ6MLL1_9STRA</name>
<dbReference type="Gene3D" id="3.30.530.20">
    <property type="match status" value="2"/>
</dbReference>
<evidence type="ECO:0000256" key="3">
    <source>
        <dbReference type="ARBA" id="ARBA00022692"/>
    </source>
</evidence>
<comment type="similarity">
    <text evidence="2">Belongs to the XK family.</text>
</comment>
<dbReference type="SUPFAM" id="SSF55961">
    <property type="entry name" value="Bet v1-like"/>
    <property type="match status" value="2"/>
</dbReference>
<evidence type="ECO:0008006" key="9">
    <source>
        <dbReference type="Google" id="ProtNLM"/>
    </source>
</evidence>
<keyword evidence="8" id="KW-1185">Reference proteome</keyword>
<feature type="transmembrane region" description="Helical" evidence="6">
    <location>
        <begin position="606"/>
        <end position="627"/>
    </location>
</feature>
<evidence type="ECO:0000256" key="1">
    <source>
        <dbReference type="ARBA" id="ARBA00004141"/>
    </source>
</evidence>
<comment type="subcellular location">
    <subcellularLocation>
        <location evidence="1">Membrane</location>
        <topology evidence="1">Multi-pass membrane protein</topology>
    </subcellularLocation>
</comment>
<keyword evidence="4 6" id="KW-1133">Transmembrane helix</keyword>
<evidence type="ECO:0000256" key="6">
    <source>
        <dbReference type="SAM" id="Phobius"/>
    </source>
</evidence>
<evidence type="ECO:0000313" key="7">
    <source>
        <dbReference type="EMBL" id="GMI28140.1"/>
    </source>
</evidence>
<feature type="transmembrane region" description="Helical" evidence="6">
    <location>
        <begin position="759"/>
        <end position="785"/>
    </location>
</feature>
<evidence type="ECO:0000256" key="2">
    <source>
        <dbReference type="ARBA" id="ARBA00008789"/>
    </source>
</evidence>
<reference evidence="7 8" key="1">
    <citation type="journal article" date="2023" name="Commun. Biol.">
        <title>Genome analysis of Parmales, the sister group of diatoms, reveals the evolutionary specialization of diatoms from phago-mixotrophs to photoautotrophs.</title>
        <authorList>
            <person name="Ban H."/>
            <person name="Sato S."/>
            <person name="Yoshikawa S."/>
            <person name="Yamada K."/>
            <person name="Nakamura Y."/>
            <person name="Ichinomiya M."/>
            <person name="Sato N."/>
            <person name="Blanc-Mathieu R."/>
            <person name="Endo H."/>
            <person name="Kuwata A."/>
            <person name="Ogata H."/>
        </authorList>
    </citation>
    <scope>NUCLEOTIDE SEQUENCE [LARGE SCALE GENOMIC DNA]</scope>
</reference>
<keyword evidence="3 6" id="KW-0812">Transmembrane</keyword>
<dbReference type="Pfam" id="PF09815">
    <property type="entry name" value="XK-related"/>
    <property type="match status" value="1"/>
</dbReference>
<accession>A0ABQ6MLL1</accession>
<dbReference type="InterPro" id="IPR023393">
    <property type="entry name" value="START-like_dom_sf"/>
</dbReference>
<dbReference type="InterPro" id="IPR018629">
    <property type="entry name" value="XK-rel"/>
</dbReference>
<proteinExistence type="inferred from homology"/>
<sequence length="788" mass="87407">MFQLVEVKIPLLANRVWACKWTWRREANGDFVVALTSIKDLSWSSERTNMLGLIDRHKSSKKAVLSELRGCYRIRKVTADVCKVTLVGQANLGGKVPKKVMSFLITNTMDIVKMTQEKYERSGKDVDAELRRAFPKPRFGEFQEDQERVVARCQGLEASSNTDEAEESPWVKLDSQSLTGLWMRHTPAKVGERSIATGKAMCVLDTSAFSAATTYFMALSRLNMRLSASLGHPARLLVSQVSAHDFTWATIKKAPFPFHDRELVARQVFLKDAAGSFVVAFEPPMEAIVVDYGKNMRAVRGRATGYIKFTPAGNAQCKLELYQRVDLGGRLPAWVVNRDFKQALVPAMNLRDLFQRDDDIDASDRGALATTIRSNGQVYEPHEDEIMARVQDKLGSLDGSPFEELDSPDPRVGMRFVFVNGSHEGIMRASTVVDASVEACAAWDLHKMSRNNAKTNSSAGILENSQTNVNEHHTIVQNVYEVPLVTAAAENSLSLGADVKKRLDQLEEADGRKIWQALASTLAGTKMGPVVAVDRWIKRYPALVEMDKQEKWFRPMMEAMARRLVDEVGWAAKRRLFVGATLSMVDMVTDVQVIVEYLNTPGKAAYAYPLMGMVGTCLLFQLILVFIQTRKAPKAKMAKEMLIVLSGLKPGFDAYQVAKGAEQSAGAVVNPAIELAATKVFEMACESIPGCILQFYVLLKTLDDSNVTSSGFIISLLISAVSTGYSSATITWDFDTSIDYRRDEAEFYGMIPDGIRGNIVFLCMILNSALLLLVRSLSFAFLMLVNPA</sequence>
<dbReference type="EMBL" id="BRYB01002954">
    <property type="protein sequence ID" value="GMI28140.1"/>
    <property type="molecule type" value="Genomic_DNA"/>
</dbReference>